<gene>
    <name evidence="2" type="ORF">N136_04109</name>
</gene>
<name>U2T4D2_LEIAQ</name>
<comment type="caution">
    <text evidence="2">The sequence shown here is derived from an EMBL/GenBank/DDBJ whole genome shotgun (WGS) entry which is preliminary data.</text>
</comment>
<protein>
    <submittedName>
        <fullName evidence="2">Uncharacterized protein</fullName>
    </submittedName>
</protein>
<feature type="non-terminal residue" evidence="2">
    <location>
        <position position="89"/>
    </location>
</feature>
<organism evidence="2 3">
    <name type="scientific">Leifsonia aquatica ATCC 14665</name>
    <dbReference type="NCBI Taxonomy" id="1358026"/>
    <lineage>
        <taxon>Bacteria</taxon>
        <taxon>Bacillati</taxon>
        <taxon>Actinomycetota</taxon>
        <taxon>Actinomycetes</taxon>
        <taxon>Micrococcales</taxon>
        <taxon>Microbacteriaceae</taxon>
        <taxon>Leifsonia</taxon>
    </lineage>
</organism>
<dbReference type="EMBL" id="AWVQ01000665">
    <property type="protein sequence ID" value="ERK69572.1"/>
    <property type="molecule type" value="Genomic_DNA"/>
</dbReference>
<dbReference type="HOGENOM" id="CLU_2459954_0_0_11"/>
<accession>U2T4D2</accession>
<dbReference type="Proteomes" id="UP000016605">
    <property type="component" value="Unassembled WGS sequence"/>
</dbReference>
<evidence type="ECO:0000313" key="2">
    <source>
        <dbReference type="EMBL" id="ERK69572.1"/>
    </source>
</evidence>
<feature type="region of interest" description="Disordered" evidence="1">
    <location>
        <begin position="33"/>
        <end position="89"/>
    </location>
</feature>
<sequence>MVRPVSRHGVAPPFRTREESALAEWDDLCRIRRSRSRDAAETGTQHTRRSLASEEHPVTAHPPVTALSRAIADPRPVDGLPARSPLAGL</sequence>
<dbReference type="AlphaFoldDB" id="U2T4D2"/>
<evidence type="ECO:0000256" key="1">
    <source>
        <dbReference type="SAM" id="MobiDB-lite"/>
    </source>
</evidence>
<evidence type="ECO:0000313" key="3">
    <source>
        <dbReference type="Proteomes" id="UP000016605"/>
    </source>
</evidence>
<proteinExistence type="predicted"/>
<reference evidence="2 3" key="1">
    <citation type="submission" date="2013-08" db="EMBL/GenBank/DDBJ databases">
        <authorList>
            <person name="Weinstock G."/>
            <person name="Sodergren E."/>
            <person name="Wylie T."/>
            <person name="Fulton L."/>
            <person name="Fulton R."/>
            <person name="Fronick C."/>
            <person name="O'Laughlin M."/>
            <person name="Godfrey J."/>
            <person name="Miner T."/>
            <person name="Herter B."/>
            <person name="Appelbaum E."/>
            <person name="Cordes M."/>
            <person name="Lek S."/>
            <person name="Wollam A."/>
            <person name="Pepin K.H."/>
            <person name="Palsikar V.B."/>
            <person name="Mitreva M."/>
            <person name="Wilson R.K."/>
        </authorList>
    </citation>
    <scope>NUCLEOTIDE SEQUENCE [LARGE SCALE GENOMIC DNA]</scope>
    <source>
        <strain evidence="2 3">ATCC 14665</strain>
    </source>
</reference>